<organism evidence="1">
    <name type="scientific">Daucus carota subsp. sativus</name>
    <name type="common">Carrot</name>
    <dbReference type="NCBI Taxonomy" id="79200"/>
    <lineage>
        <taxon>Eukaryota</taxon>
        <taxon>Viridiplantae</taxon>
        <taxon>Streptophyta</taxon>
        <taxon>Embryophyta</taxon>
        <taxon>Tracheophyta</taxon>
        <taxon>Spermatophyta</taxon>
        <taxon>Magnoliopsida</taxon>
        <taxon>eudicotyledons</taxon>
        <taxon>Gunneridae</taxon>
        <taxon>Pentapetalae</taxon>
        <taxon>asterids</taxon>
        <taxon>campanulids</taxon>
        <taxon>Apiales</taxon>
        <taxon>Apiaceae</taxon>
        <taxon>Apioideae</taxon>
        <taxon>Scandiceae</taxon>
        <taxon>Daucinae</taxon>
        <taxon>Daucus</taxon>
        <taxon>Daucus sect. Daucus</taxon>
    </lineage>
</organism>
<accession>A0A166H1F9</accession>
<gene>
    <name evidence="1" type="ORF">DCAR_002261</name>
    <name evidence="2" type="ORF">DCAR_0102341</name>
</gene>
<evidence type="ECO:0000313" key="2">
    <source>
        <dbReference type="EMBL" id="WOG83167.1"/>
    </source>
</evidence>
<keyword evidence="3" id="KW-1185">Reference proteome</keyword>
<dbReference type="EMBL" id="CP093343">
    <property type="protein sequence ID" value="WOG83167.1"/>
    <property type="molecule type" value="Genomic_DNA"/>
</dbReference>
<dbReference type="Gramene" id="KZN09605">
    <property type="protein sequence ID" value="KZN09605"/>
    <property type="gene ID" value="DCAR_002261"/>
</dbReference>
<name>A0A166H1F9_DAUCS</name>
<dbReference type="OMA" id="FRIDIIA"/>
<protein>
    <submittedName>
        <fullName evidence="1">Uncharacterized protein</fullName>
    </submittedName>
</protein>
<sequence length="281" mass="31701">MNEATTQCILYVPDDNEERSPLALCANIKGISQTHQDHQVCAYVIGIMINMVPARRQQLLDLIKFRIDIIALPSQAEVTMLDLTNLPIYDNSTYSVLLGFCFLLLFKNCTQQNYSSFAHFAGVAPDEEIPNPSSFKKAQAVREVLGSIPELKRLVIEFIINWSKSGRTSFNCMMAHLASLLEYNEMSAFRFCYETLILSESPVLKDPRVSDEVSNLYEALGLVNRSEYPKYFRYLAPKEQSSKIDRARFPTLAAVAQKIKAEVMGNRSVLQMVSFSSKGVT</sequence>
<dbReference type="Proteomes" id="UP000077755">
    <property type="component" value="Chromosome 1"/>
</dbReference>
<dbReference type="AlphaFoldDB" id="A0A166H1F9"/>
<dbReference type="EMBL" id="LNRQ01000001">
    <property type="protein sequence ID" value="KZN09605.1"/>
    <property type="molecule type" value="Genomic_DNA"/>
</dbReference>
<evidence type="ECO:0000313" key="1">
    <source>
        <dbReference type="EMBL" id="KZN09605.1"/>
    </source>
</evidence>
<reference evidence="1" key="1">
    <citation type="journal article" date="2016" name="Nat. Genet.">
        <title>A high-quality carrot genome assembly provides new insights into carotenoid accumulation and asterid genome evolution.</title>
        <authorList>
            <person name="Iorizzo M."/>
            <person name="Ellison S."/>
            <person name="Senalik D."/>
            <person name="Zeng P."/>
            <person name="Satapoomin P."/>
            <person name="Huang J."/>
            <person name="Bowman M."/>
            <person name="Iovene M."/>
            <person name="Sanseverino W."/>
            <person name="Cavagnaro P."/>
            <person name="Yildiz M."/>
            <person name="Macko-Podgorni A."/>
            <person name="Moranska E."/>
            <person name="Grzebelus E."/>
            <person name="Grzebelus D."/>
            <person name="Ashrafi H."/>
            <person name="Zheng Z."/>
            <person name="Cheng S."/>
            <person name="Spooner D."/>
            <person name="Van Deynze A."/>
            <person name="Simon P."/>
        </authorList>
    </citation>
    <scope>NUCLEOTIDE SEQUENCE [LARGE SCALE GENOMIC DNA]</scope>
    <source>
        <tissue evidence="1">Leaf</tissue>
    </source>
</reference>
<evidence type="ECO:0000313" key="3">
    <source>
        <dbReference type="Proteomes" id="UP000077755"/>
    </source>
</evidence>
<reference evidence="2" key="2">
    <citation type="submission" date="2022-03" db="EMBL/GenBank/DDBJ databases">
        <title>Draft title - Genomic analysis of global carrot germplasm unveils the trajectory of domestication and the origin of high carotenoid orange carrot.</title>
        <authorList>
            <person name="Iorizzo M."/>
            <person name="Ellison S."/>
            <person name="Senalik D."/>
            <person name="Macko-Podgorni A."/>
            <person name="Grzebelus D."/>
            <person name="Bostan H."/>
            <person name="Rolling W."/>
            <person name="Curaba J."/>
            <person name="Simon P."/>
        </authorList>
    </citation>
    <scope>NUCLEOTIDE SEQUENCE</scope>
    <source>
        <tissue evidence="2">Leaf</tissue>
    </source>
</reference>
<proteinExistence type="predicted"/>